<name>A0A6P7HD12_9TELE</name>
<accession>A0A6P7HD12</accession>
<dbReference type="Pfam" id="PF08742">
    <property type="entry name" value="C8"/>
    <property type="match status" value="1"/>
</dbReference>
<protein>
    <submittedName>
        <fullName evidence="7">Uncharacterized protein LOC114426408</fullName>
    </submittedName>
</protein>
<dbReference type="Pfam" id="PF00094">
    <property type="entry name" value="VWD"/>
    <property type="match status" value="1"/>
</dbReference>
<organism evidence="6 7">
    <name type="scientific">Parambassis ranga</name>
    <name type="common">Indian glassy fish</name>
    <dbReference type="NCBI Taxonomy" id="210632"/>
    <lineage>
        <taxon>Eukaryota</taxon>
        <taxon>Metazoa</taxon>
        <taxon>Chordata</taxon>
        <taxon>Craniata</taxon>
        <taxon>Vertebrata</taxon>
        <taxon>Euteleostomi</taxon>
        <taxon>Actinopterygii</taxon>
        <taxon>Neopterygii</taxon>
        <taxon>Teleostei</taxon>
        <taxon>Neoteleostei</taxon>
        <taxon>Acanthomorphata</taxon>
        <taxon>Ovalentaria</taxon>
        <taxon>Ambassidae</taxon>
        <taxon>Parambassis</taxon>
    </lineage>
</organism>
<dbReference type="PANTHER" id="PTHR14002">
    <property type="entry name" value="ENDOGLIN/TGF-BETA RECEPTOR TYPE III"/>
    <property type="match status" value="1"/>
</dbReference>
<evidence type="ECO:0000313" key="6">
    <source>
        <dbReference type="Proteomes" id="UP000515145"/>
    </source>
</evidence>
<dbReference type="InterPro" id="IPR014853">
    <property type="entry name" value="VWF/SSPO/ZAN-like_Cys-rich_dom"/>
</dbReference>
<dbReference type="Gene3D" id="2.60.40.3210">
    <property type="entry name" value="Zona pellucida, ZP-N domain"/>
    <property type="match status" value="1"/>
</dbReference>
<evidence type="ECO:0000256" key="1">
    <source>
        <dbReference type="ARBA" id="ARBA00022729"/>
    </source>
</evidence>
<feature type="domain" description="ZP" evidence="4">
    <location>
        <begin position="531"/>
        <end position="786"/>
    </location>
</feature>
<evidence type="ECO:0000259" key="4">
    <source>
        <dbReference type="PROSITE" id="PS51034"/>
    </source>
</evidence>
<dbReference type="PROSITE" id="PS51233">
    <property type="entry name" value="VWFD"/>
    <property type="match status" value="1"/>
</dbReference>
<dbReference type="Pfam" id="PF00100">
    <property type="entry name" value="Zona_pellucida"/>
    <property type="match status" value="1"/>
</dbReference>
<dbReference type="InterPro" id="IPR042235">
    <property type="entry name" value="ZP-C_dom"/>
</dbReference>
<feature type="signal peptide" evidence="3">
    <location>
        <begin position="1"/>
        <end position="19"/>
    </location>
</feature>
<gene>
    <name evidence="7" type="primary">LOC114426408</name>
</gene>
<evidence type="ECO:0000259" key="5">
    <source>
        <dbReference type="PROSITE" id="PS51233"/>
    </source>
</evidence>
<keyword evidence="6" id="KW-1185">Reference proteome</keyword>
<keyword evidence="1 3" id="KW-0732">Signal</keyword>
<dbReference type="SMART" id="SM00832">
    <property type="entry name" value="C8"/>
    <property type="match status" value="1"/>
</dbReference>
<feature type="chain" id="PRO_5028430976" evidence="3">
    <location>
        <begin position="20"/>
        <end position="807"/>
    </location>
</feature>
<dbReference type="Gene3D" id="2.60.40.4100">
    <property type="entry name" value="Zona pellucida, ZP-C domain"/>
    <property type="match status" value="1"/>
</dbReference>
<evidence type="ECO:0000313" key="7">
    <source>
        <dbReference type="RefSeq" id="XP_028249596.1"/>
    </source>
</evidence>
<dbReference type="SMART" id="SM00241">
    <property type="entry name" value="ZP"/>
    <property type="match status" value="1"/>
</dbReference>
<dbReference type="InterPro" id="IPR001846">
    <property type="entry name" value="VWF_type-D"/>
</dbReference>
<dbReference type="PANTHER" id="PTHR14002:SF50">
    <property type="entry name" value="ALPHA-TECTORIN-LIKE-RELATED"/>
    <property type="match status" value="1"/>
</dbReference>
<dbReference type="SMART" id="SM00216">
    <property type="entry name" value="VWD"/>
    <property type="match status" value="1"/>
</dbReference>
<dbReference type="PROSITE" id="PS51034">
    <property type="entry name" value="ZP_2"/>
    <property type="match status" value="1"/>
</dbReference>
<sequence>MFYSLLYMAAFSMLGGTAAVSQTFTRSGEMNISSCPITYYGQKYDKVYVGFDADRFAVCFNGVYAPGIKNDCILMSGGSADRGDLAVLTRQIPTGSGVHKLLPNLKNAGQCVNVIPLKDSLRSDIEQVELGNFGTQAILAIKTYSGYKSVEVEADALVEGVTVSKLVFQTNETNRGVITDVSGCRLSGAVYKTNTTVHDPDICATVTCDVNGVATAVSDCGPTERCQGNSSCIMNAVCSVTGSTIVDFIDRVHSVPDRCSYTLLNPSSIPGFQVLGVFQERRRKDVSFLDQVILKLGGDGTQISLEQAGRVLLNNVVLTLNATAQVVQGVELSRDQAGVTAKISASSYSASVLFDGYTALIHMTGPHGAPVQGLCGDSTGTLSDDRVSEHSAADCQMKYDEAADSTIDCNATTEWCNILKRAPFTDCNMHIDPEPYISACTQTLCKYPAVDGLQCQLLKAYTQACRQQSNVTVKGWQSSCAAVGQGICPDRFCSEHEFCGQDSLSGETRCLCRAIFASKYKPTSSFGEPTICQGTSASLTLANCLLEDGGIDYTVLHLNDQSCKGKMDNLTHMVTFSFNNINPCGTVITANNSQIIYKNIIKSQNVSLFGLITHHDSVHMDFSCYYNQPEEKSLAIRLKHRDVFKQMISGAWSYNLTMKAYTSSDLANAIDTSTEMYLNEQLWVELKTEGLGGETIAVVTDSCWATDQPSPNGKLRYDLITNGCPNPTDQSVKVEGNGLGTSNHFSFRTFQFSGSTGDVYLHCSVQLCVKEGDTCIPNCSQGLRRRRSAIPKYEDKNMHFITMAWTS</sequence>
<dbReference type="InterPro" id="IPR055356">
    <property type="entry name" value="ZP-N"/>
</dbReference>
<dbReference type="InParanoid" id="A0A6P7HD12"/>
<evidence type="ECO:0000256" key="2">
    <source>
        <dbReference type="ARBA" id="ARBA00023157"/>
    </source>
</evidence>
<dbReference type="InterPro" id="IPR055355">
    <property type="entry name" value="ZP-C"/>
</dbReference>
<dbReference type="InterPro" id="IPR001507">
    <property type="entry name" value="ZP_dom"/>
</dbReference>
<dbReference type="OrthoDB" id="9987373at2759"/>
<dbReference type="Proteomes" id="UP000515145">
    <property type="component" value="Chromosome 21"/>
</dbReference>
<dbReference type="Pfam" id="PF23344">
    <property type="entry name" value="ZP-N"/>
    <property type="match status" value="1"/>
</dbReference>
<proteinExistence type="predicted"/>
<evidence type="ECO:0000256" key="3">
    <source>
        <dbReference type="SAM" id="SignalP"/>
    </source>
</evidence>
<feature type="domain" description="VWFD" evidence="5">
    <location>
        <begin position="236"/>
        <end position="417"/>
    </location>
</feature>
<keyword evidence="2" id="KW-1015">Disulfide bond</keyword>
<dbReference type="AlphaFoldDB" id="A0A6P7HD12"/>
<reference evidence="7" key="1">
    <citation type="submission" date="2025-08" db="UniProtKB">
        <authorList>
            <consortium name="RefSeq"/>
        </authorList>
    </citation>
    <scope>IDENTIFICATION</scope>
</reference>
<dbReference type="RefSeq" id="XP_028249596.1">
    <property type="nucleotide sequence ID" value="XM_028393795.1"/>
</dbReference>
<dbReference type="GeneID" id="114426408"/>